<evidence type="ECO:0000313" key="3">
    <source>
        <dbReference type="Proteomes" id="UP001595979"/>
    </source>
</evidence>
<organism evidence="2 3">
    <name type="scientific">Deinococcus petrolearius</name>
    <dbReference type="NCBI Taxonomy" id="1751295"/>
    <lineage>
        <taxon>Bacteria</taxon>
        <taxon>Thermotogati</taxon>
        <taxon>Deinococcota</taxon>
        <taxon>Deinococci</taxon>
        <taxon>Deinococcales</taxon>
        <taxon>Deinococcaceae</taxon>
        <taxon>Deinococcus</taxon>
    </lineage>
</organism>
<dbReference type="Proteomes" id="UP001595979">
    <property type="component" value="Unassembled WGS sequence"/>
</dbReference>
<protein>
    <submittedName>
        <fullName evidence="2">Uncharacterized protein</fullName>
    </submittedName>
</protein>
<accession>A0ABW1DDX7</accession>
<name>A0ABW1DDX7_9DEIO</name>
<proteinExistence type="predicted"/>
<feature type="compositionally biased region" description="Low complexity" evidence="1">
    <location>
        <begin position="1"/>
        <end position="17"/>
    </location>
</feature>
<evidence type="ECO:0000313" key="2">
    <source>
        <dbReference type="EMBL" id="MFC5846826.1"/>
    </source>
</evidence>
<feature type="compositionally biased region" description="Low complexity" evidence="1">
    <location>
        <begin position="56"/>
        <end position="66"/>
    </location>
</feature>
<keyword evidence="3" id="KW-1185">Reference proteome</keyword>
<dbReference type="RefSeq" id="WP_380045290.1">
    <property type="nucleotide sequence ID" value="NZ_JBHSOH010000002.1"/>
</dbReference>
<feature type="region of interest" description="Disordered" evidence="1">
    <location>
        <begin position="1"/>
        <end position="66"/>
    </location>
</feature>
<comment type="caution">
    <text evidence="2">The sequence shown here is derived from an EMBL/GenBank/DDBJ whole genome shotgun (WGS) entry which is preliminary data.</text>
</comment>
<reference evidence="3" key="1">
    <citation type="journal article" date="2019" name="Int. J. Syst. Evol. Microbiol.">
        <title>The Global Catalogue of Microorganisms (GCM) 10K type strain sequencing project: providing services to taxonomists for standard genome sequencing and annotation.</title>
        <authorList>
            <consortium name="The Broad Institute Genomics Platform"/>
            <consortium name="The Broad Institute Genome Sequencing Center for Infectious Disease"/>
            <person name="Wu L."/>
            <person name="Ma J."/>
        </authorList>
    </citation>
    <scope>NUCLEOTIDE SEQUENCE [LARGE SCALE GENOMIC DNA]</scope>
    <source>
        <strain evidence="3">CGMCC 1.15053</strain>
    </source>
</reference>
<gene>
    <name evidence="2" type="ORF">ACFPQ6_00750</name>
</gene>
<dbReference type="EMBL" id="JBHSOH010000002">
    <property type="protein sequence ID" value="MFC5846826.1"/>
    <property type="molecule type" value="Genomic_DNA"/>
</dbReference>
<evidence type="ECO:0000256" key="1">
    <source>
        <dbReference type="SAM" id="MobiDB-lite"/>
    </source>
</evidence>
<sequence>MRLASQAQVGRRVQAAQEAGPYAHGPRISSAELAGGERDVCRGAVAGAPGDEDHPLLALRLPEAAE</sequence>